<protein>
    <submittedName>
        <fullName evidence="1">Uncharacterized protein</fullName>
    </submittedName>
</protein>
<reference evidence="1 2" key="1">
    <citation type="journal article" date="2021" name="Hortic Res">
        <title>High-quality reference genome and annotation aids understanding of berry development for evergreen blueberry (Vaccinium darrowii).</title>
        <authorList>
            <person name="Yu J."/>
            <person name="Hulse-Kemp A.M."/>
            <person name="Babiker E."/>
            <person name="Staton M."/>
        </authorList>
    </citation>
    <scope>NUCLEOTIDE SEQUENCE [LARGE SCALE GENOMIC DNA]</scope>
    <source>
        <strain evidence="2">cv. NJ 8807/NJ 8810</strain>
        <tissue evidence="1">Young leaf</tissue>
    </source>
</reference>
<evidence type="ECO:0000313" key="1">
    <source>
        <dbReference type="EMBL" id="KAH7865410.1"/>
    </source>
</evidence>
<comment type="caution">
    <text evidence="1">The sequence shown here is derived from an EMBL/GenBank/DDBJ whole genome shotgun (WGS) entry which is preliminary data.</text>
</comment>
<keyword evidence="2" id="KW-1185">Reference proteome</keyword>
<gene>
    <name evidence="1" type="ORF">Vadar_006322</name>
</gene>
<accession>A0ACB7ZII3</accession>
<dbReference type="EMBL" id="CM037159">
    <property type="protein sequence ID" value="KAH7865410.1"/>
    <property type="molecule type" value="Genomic_DNA"/>
</dbReference>
<dbReference type="Proteomes" id="UP000828048">
    <property type="component" value="Chromosome 9"/>
</dbReference>
<organism evidence="1 2">
    <name type="scientific">Vaccinium darrowii</name>
    <dbReference type="NCBI Taxonomy" id="229202"/>
    <lineage>
        <taxon>Eukaryota</taxon>
        <taxon>Viridiplantae</taxon>
        <taxon>Streptophyta</taxon>
        <taxon>Embryophyta</taxon>
        <taxon>Tracheophyta</taxon>
        <taxon>Spermatophyta</taxon>
        <taxon>Magnoliopsida</taxon>
        <taxon>eudicotyledons</taxon>
        <taxon>Gunneridae</taxon>
        <taxon>Pentapetalae</taxon>
        <taxon>asterids</taxon>
        <taxon>Ericales</taxon>
        <taxon>Ericaceae</taxon>
        <taxon>Vaccinioideae</taxon>
        <taxon>Vaccinieae</taxon>
        <taxon>Vaccinium</taxon>
    </lineage>
</organism>
<proteinExistence type="predicted"/>
<evidence type="ECO:0000313" key="2">
    <source>
        <dbReference type="Proteomes" id="UP000828048"/>
    </source>
</evidence>
<name>A0ACB7ZII3_9ERIC</name>
<sequence>MMAFLTIARRLQRTHLKLFLPFPFHSLPQPSLPSHSSSNLPHQLSQAFDQTGLVPPRPHPQTPHFSTIQPSHDQTLHDPIDFSECTNEKTHQNDRLGVRKLIKAIEKADHFSSKEEAIEVLDKAGVEPKEDLVYWAIWDLREEWKLAFLVFKWGEKWGCLGGKVWALMIWVLGNHKKFSTAWCLIQELHRSSVDIRRPMLVMIDRYTSANDPSKAIETFQLMEKFRMTPDTKAFHTLLTSLCKYGNIEEAEEFMLLNRKLFPLETEGFNIILNGWCNISLDVFEAKRIWREMSKYCIIPNAASYTNMISCFSKVGNLFDSLRLYDEMKKRGWTPGIEVYNSLMYILTRENCLNEALKIMDKMKEAGFQLDSTTYNSMIVPLCESSKLEEARTVLASMIGESVGPTIETYHALLEGASVDATLEFLNLMKKAGLGPNRDSFLLMFSKFFKLKQPENALRIWEEMKRYEVLPDSAHYTLLVEGLATCGLLINARELYGEMILSGMLDDPKLKKLLNEPVQHSIRQRGEEEPFRSVRNVKKGTQIRRGKSKVIRMKRRSKQPRKGING</sequence>